<evidence type="ECO:0000313" key="4">
    <source>
        <dbReference type="EMBL" id="EAQ72461.1"/>
    </source>
</evidence>
<dbReference type="Gene3D" id="3.40.190.10">
    <property type="entry name" value="Periplasmic binding protein-like II"/>
    <property type="match status" value="2"/>
</dbReference>
<dbReference type="EMBL" id="CP000538">
    <property type="protein sequence ID" value="EAQ72461.1"/>
    <property type="molecule type" value="Genomic_DNA"/>
</dbReference>
<dbReference type="GO" id="GO:0016020">
    <property type="term" value="C:membrane"/>
    <property type="evidence" value="ECO:0007669"/>
    <property type="project" value="InterPro"/>
</dbReference>
<name>A0A0H3PHN8_CAMJJ</name>
<dbReference type="InterPro" id="IPR001638">
    <property type="entry name" value="Solute-binding_3/MltF_N"/>
</dbReference>
<accession>A0A0H3PHN8</accession>
<gene>
    <name evidence="4" type="ordered locus">CJJ81176_0836</name>
</gene>
<dbReference type="InterPro" id="IPR001320">
    <property type="entry name" value="Iontro_rcpt_C"/>
</dbReference>
<dbReference type="Pfam" id="PF00497">
    <property type="entry name" value="SBP_bac_3"/>
    <property type="match status" value="1"/>
</dbReference>
<dbReference type="eggNOG" id="COG0834">
    <property type="taxonomic scope" value="Bacteria"/>
</dbReference>
<dbReference type="AlphaFoldDB" id="A0A0H3PHN8"/>
<organism evidence="4 5">
    <name type="scientific">Campylobacter jejuni subsp. jejuni serotype O:23/36 (strain 81-176)</name>
    <dbReference type="NCBI Taxonomy" id="354242"/>
    <lineage>
        <taxon>Bacteria</taxon>
        <taxon>Pseudomonadati</taxon>
        <taxon>Campylobacterota</taxon>
        <taxon>Epsilonproteobacteria</taxon>
        <taxon>Campylobacterales</taxon>
        <taxon>Campylobacteraceae</taxon>
        <taxon>Campylobacter</taxon>
    </lineage>
</organism>
<dbReference type="HOGENOM" id="CLU_019602_18_2_7"/>
<evidence type="ECO:0000259" key="3">
    <source>
        <dbReference type="SMART" id="SM00079"/>
    </source>
</evidence>
<feature type="domain" description="Solute-binding protein family 3/N-terminal" evidence="2">
    <location>
        <begin position="20"/>
        <end position="243"/>
    </location>
</feature>
<dbReference type="KEGG" id="cjj:CJJ81176_0836"/>
<sequence length="256" mass="28863">MKKIILIFISFFALNLSAKDLVVGMELGYPPFEMSDKTGKASGISVDFLEAFAKKNGYKLVVKNIAWDGLIPALKTAKIDLIMSSMTITDERKKVVDFSIPYAKANLAILTPLNSDITNIKDLDKKGKVLALKRGSTGHLYAVKNLKNATINLFDKENAAILEVIQGKADGFFYDQLTIYRTWQKHQDTTRAILVPFQENPEFWGIAVQKGNAELKKELDEFIAESKKDGLFDSLGEKYLKDVKDTFKKNNLEFFF</sequence>
<keyword evidence="1" id="KW-0732">Signal</keyword>
<dbReference type="SUPFAM" id="SSF53850">
    <property type="entry name" value="Periplasmic binding protein-like II"/>
    <property type="match status" value="1"/>
</dbReference>
<dbReference type="GO" id="GO:0015276">
    <property type="term" value="F:ligand-gated monoatomic ion channel activity"/>
    <property type="evidence" value="ECO:0007669"/>
    <property type="project" value="InterPro"/>
</dbReference>
<evidence type="ECO:0000256" key="1">
    <source>
        <dbReference type="ARBA" id="ARBA00022729"/>
    </source>
</evidence>
<reference evidence="5" key="1">
    <citation type="submission" date="2006-12" db="EMBL/GenBank/DDBJ databases">
        <authorList>
            <person name="Fouts D.E."/>
            <person name="Nelson K.E."/>
            <person name="Sebastian Y."/>
        </authorList>
    </citation>
    <scope>NUCLEOTIDE SEQUENCE [LARGE SCALE GENOMIC DNA]</scope>
    <source>
        <strain evidence="5">81-176</strain>
    </source>
</reference>
<dbReference type="CDD" id="cd13629">
    <property type="entry name" value="PBP2_Dsm1740"/>
    <property type="match status" value="1"/>
</dbReference>
<feature type="domain" description="Ionotropic glutamate receptor C-terminal" evidence="3">
    <location>
        <begin position="20"/>
        <end position="242"/>
    </location>
</feature>
<dbReference type="RefSeq" id="WP_002868799.1">
    <property type="nucleotide sequence ID" value="NC_008787.1"/>
</dbReference>
<proteinExistence type="predicted"/>
<dbReference type="SMART" id="SM00079">
    <property type="entry name" value="PBPe"/>
    <property type="match status" value="1"/>
</dbReference>
<dbReference type="PANTHER" id="PTHR35936:SF17">
    <property type="entry name" value="ARGININE-BINDING EXTRACELLULAR PROTEIN ARTP"/>
    <property type="match status" value="1"/>
</dbReference>
<dbReference type="PANTHER" id="PTHR35936">
    <property type="entry name" value="MEMBRANE-BOUND LYTIC MUREIN TRANSGLYCOSYLASE F"/>
    <property type="match status" value="1"/>
</dbReference>
<dbReference type="SMART" id="SM00062">
    <property type="entry name" value="PBPb"/>
    <property type="match status" value="1"/>
</dbReference>
<dbReference type="Proteomes" id="UP000000646">
    <property type="component" value="Chromosome"/>
</dbReference>
<evidence type="ECO:0000313" key="5">
    <source>
        <dbReference type="Proteomes" id="UP000000646"/>
    </source>
</evidence>
<evidence type="ECO:0000259" key="2">
    <source>
        <dbReference type="SMART" id="SM00062"/>
    </source>
</evidence>
<protein>
    <submittedName>
        <fullName evidence="4">Amino acid-binding protein</fullName>
    </submittedName>
</protein>